<feature type="domain" description="Peptidase M16 C-terminal" evidence="10">
    <location>
        <begin position="229"/>
        <end position="401"/>
    </location>
</feature>
<evidence type="ECO:0000313" key="11">
    <source>
        <dbReference type="EMBL" id="MQY49199.1"/>
    </source>
</evidence>
<sequence>MSFKSITRSSRRAFFALLTIVLSIPLAVPARSEMVSAAWPHAQSDLVAEKCIRFGTLANGMRFAIMHNATPPKQAAIRFRIGSGSLNEQDNQQGLAHFLEHMAFKGSKNVPEGEMIRILQRKGLAFGPDTNAHTSYGETVYSLDLPQVDADTISTGLMLMRETASELTLDAAAFDRERDVILSEERLRDTPQYRAGIAAMNSLLDGQRVPMRSPIGKTDIIRNAPVKLLRDYYETHYRPDQATLIVVGDIDPAGLEAEIRERFGDWAAAGPAVAIPDLGELKSKGETFEVIAVPGNVTSVQIAWTREFDGSRDTVAKRRGQIIEGLGLQVLQRRLSNLASKADAPFISAGAGAQDLLKSAHVAVVTASSEPDQWQKALSAIEQEQRRVQEFGVTAAEIQREIVEYRSVLRADVEGAGTRNTTALAGMLSASVDSDQVFTSPADDLALFEEVADQVSAEDVNKALVNAFSGYGPQVQLRAAQEPTGGRDTVRQVYNASRETKVDAPSAATDVVWPYTSFGPSGAVVERRAVDDLGLTMVRFENGVRLNVKPTKFRASEVLIREHVGGGRMAMQSDRSPLIWASPAVVLSGTKAIDFQDIQKALAAKIFGIDFSVGDSSVRFDGRTRTEDMATQLQLMAAYTSDPTYRPEAFNRVQQAYLSGIDQYDATAGGVLGRDFAGLVHSGDPRWTFPGRTQLSTATPDEFEEFFHPLVTKGPIELTVVGDIDVEEAIRLTAETFGALPKRPELSAPSQIEQLFPAPSEKSVVKTHRGRDDTAAVAVGLSIGDLLSDVPRSFVADIATQIFENRLIEQFRIAEGATYGLQGSADLSLELPDYGFAYFYLETMPAKIGRFYTLFADVAHDLGSTTVSADELSRAREPAIETLKHQQQTNEYWVRYLRNVQADPRRLELIRYSAEGYAKVTGEQVREFAKTYFGAGRSWKLEVLPVEAQ</sequence>
<dbReference type="Pfam" id="PF05193">
    <property type="entry name" value="Peptidase_M16_C"/>
    <property type="match status" value="2"/>
</dbReference>
<dbReference type="AlphaFoldDB" id="A0A6A8AEJ7"/>
<evidence type="ECO:0000256" key="8">
    <source>
        <dbReference type="RuleBase" id="RU004447"/>
    </source>
</evidence>
<keyword evidence="4" id="KW-0479">Metal-binding</keyword>
<evidence type="ECO:0000256" key="1">
    <source>
        <dbReference type="ARBA" id="ARBA00001947"/>
    </source>
</evidence>
<name>A0A6A8AEJ7_9HYPH</name>
<gene>
    <name evidence="11" type="ORF">GAO09_24480</name>
</gene>
<comment type="cofactor">
    <cofactor evidence="1">
        <name>Zn(2+)</name>
        <dbReference type="ChEBI" id="CHEBI:29105"/>
    </cofactor>
</comment>
<comment type="caution">
    <text evidence="11">The sequence shown here is derived from an EMBL/GenBank/DDBJ whole genome shotgun (WGS) entry which is preliminary data.</text>
</comment>
<dbReference type="InterPro" id="IPR011249">
    <property type="entry name" value="Metalloenz_LuxS/M16"/>
</dbReference>
<evidence type="ECO:0000256" key="3">
    <source>
        <dbReference type="ARBA" id="ARBA00022670"/>
    </source>
</evidence>
<dbReference type="InterPro" id="IPR050626">
    <property type="entry name" value="Peptidase_M16"/>
</dbReference>
<keyword evidence="3" id="KW-0645">Protease</keyword>
<organism evidence="11 12">
    <name type="scientific">Endobacterium cereale</name>
    <dbReference type="NCBI Taxonomy" id="2663029"/>
    <lineage>
        <taxon>Bacteria</taxon>
        <taxon>Pseudomonadati</taxon>
        <taxon>Pseudomonadota</taxon>
        <taxon>Alphaproteobacteria</taxon>
        <taxon>Hyphomicrobiales</taxon>
        <taxon>Rhizobiaceae</taxon>
        <taxon>Endobacterium</taxon>
    </lineage>
</organism>
<dbReference type="GO" id="GO:0006508">
    <property type="term" value="P:proteolysis"/>
    <property type="evidence" value="ECO:0007669"/>
    <property type="project" value="UniProtKB-KW"/>
</dbReference>
<proteinExistence type="inferred from homology"/>
<evidence type="ECO:0000313" key="12">
    <source>
        <dbReference type="Proteomes" id="UP000435138"/>
    </source>
</evidence>
<evidence type="ECO:0000256" key="7">
    <source>
        <dbReference type="ARBA" id="ARBA00023049"/>
    </source>
</evidence>
<dbReference type="PANTHER" id="PTHR43690">
    <property type="entry name" value="NARDILYSIN"/>
    <property type="match status" value="1"/>
</dbReference>
<reference evidence="11 12" key="1">
    <citation type="submission" date="2019-11" db="EMBL/GenBank/DDBJ databases">
        <title>Genome analysis of Rhizobacterium cereale a novel genus and species isolated from maize roots in North Spain.</title>
        <authorList>
            <person name="Menendez E."/>
            <person name="Flores-Felix J.D."/>
            <person name="Ramirez-Bahena M.-H."/>
            <person name="Igual J.M."/>
            <person name="Garcia-Fraile P."/>
            <person name="Peix A."/>
            <person name="Velazquez E."/>
        </authorList>
    </citation>
    <scope>NUCLEOTIDE SEQUENCE [LARGE SCALE GENOMIC DNA]</scope>
    <source>
        <strain evidence="11 12">RZME27</strain>
    </source>
</reference>
<evidence type="ECO:0000259" key="10">
    <source>
        <dbReference type="Pfam" id="PF05193"/>
    </source>
</evidence>
<evidence type="ECO:0000256" key="6">
    <source>
        <dbReference type="ARBA" id="ARBA00022833"/>
    </source>
</evidence>
<dbReference type="GO" id="GO:0004222">
    <property type="term" value="F:metalloendopeptidase activity"/>
    <property type="evidence" value="ECO:0007669"/>
    <property type="project" value="InterPro"/>
</dbReference>
<dbReference type="RefSeq" id="WP_153358697.1">
    <property type="nucleotide sequence ID" value="NZ_JAYKOO010000008.1"/>
</dbReference>
<evidence type="ECO:0000256" key="4">
    <source>
        <dbReference type="ARBA" id="ARBA00022723"/>
    </source>
</evidence>
<dbReference type="InterPro" id="IPR007863">
    <property type="entry name" value="Peptidase_M16_C"/>
</dbReference>
<evidence type="ECO:0000259" key="9">
    <source>
        <dbReference type="Pfam" id="PF00675"/>
    </source>
</evidence>
<keyword evidence="5" id="KW-0378">Hydrolase</keyword>
<dbReference type="Proteomes" id="UP000435138">
    <property type="component" value="Unassembled WGS sequence"/>
</dbReference>
<evidence type="ECO:0000256" key="5">
    <source>
        <dbReference type="ARBA" id="ARBA00022801"/>
    </source>
</evidence>
<protein>
    <submittedName>
        <fullName evidence="11">Insulinase family protein</fullName>
    </submittedName>
</protein>
<dbReference type="Pfam" id="PF00675">
    <property type="entry name" value="Peptidase_M16"/>
    <property type="match status" value="1"/>
</dbReference>
<evidence type="ECO:0000256" key="2">
    <source>
        <dbReference type="ARBA" id="ARBA00007261"/>
    </source>
</evidence>
<dbReference type="InterPro" id="IPR001431">
    <property type="entry name" value="Pept_M16_Zn_BS"/>
</dbReference>
<feature type="domain" description="Peptidase M16 C-terminal" evidence="10">
    <location>
        <begin position="698"/>
        <end position="877"/>
    </location>
</feature>
<dbReference type="GO" id="GO:0046872">
    <property type="term" value="F:metal ion binding"/>
    <property type="evidence" value="ECO:0007669"/>
    <property type="project" value="UniProtKB-KW"/>
</dbReference>
<dbReference type="InterPro" id="IPR011765">
    <property type="entry name" value="Pept_M16_N"/>
</dbReference>
<dbReference type="PANTHER" id="PTHR43690:SF17">
    <property type="entry name" value="PROTEIN YHJJ"/>
    <property type="match status" value="1"/>
</dbReference>
<keyword evidence="6" id="KW-0862">Zinc</keyword>
<keyword evidence="12" id="KW-1185">Reference proteome</keyword>
<dbReference type="PROSITE" id="PS00143">
    <property type="entry name" value="INSULINASE"/>
    <property type="match status" value="1"/>
</dbReference>
<feature type="domain" description="Peptidase M16 N-terminal" evidence="9">
    <location>
        <begin position="66"/>
        <end position="184"/>
    </location>
</feature>
<dbReference type="Gene3D" id="3.30.830.10">
    <property type="entry name" value="Metalloenzyme, LuxS/M16 peptidase-like"/>
    <property type="match status" value="4"/>
</dbReference>
<dbReference type="SUPFAM" id="SSF63411">
    <property type="entry name" value="LuxS/MPP-like metallohydrolase"/>
    <property type="match status" value="3"/>
</dbReference>
<accession>A0A6A8AEJ7</accession>
<dbReference type="EMBL" id="WIXI01000050">
    <property type="protein sequence ID" value="MQY49199.1"/>
    <property type="molecule type" value="Genomic_DNA"/>
</dbReference>
<comment type="similarity">
    <text evidence="2 8">Belongs to the peptidase M16 family.</text>
</comment>
<keyword evidence="7" id="KW-0482">Metalloprotease</keyword>